<keyword evidence="3" id="KW-0269">Exonuclease</keyword>
<evidence type="ECO:0000256" key="1">
    <source>
        <dbReference type="SAM" id="Phobius"/>
    </source>
</evidence>
<gene>
    <name evidence="3" type="ORF">ATORI0001_1209</name>
</gene>
<dbReference type="Proteomes" id="UP000004070">
    <property type="component" value="Unassembled WGS sequence"/>
</dbReference>
<keyword evidence="3" id="KW-0540">Nuclease</keyword>
<dbReference type="CDD" id="cd06127">
    <property type="entry name" value="DEDDh"/>
    <property type="match status" value="1"/>
</dbReference>
<dbReference type="RefSeq" id="WP_003149101.1">
    <property type="nucleotide sequence ID" value="NZ_ACFE01000002.1"/>
</dbReference>
<keyword evidence="3" id="KW-0548">Nucleotidyltransferase</keyword>
<reference evidence="3 4" key="1">
    <citation type="submission" date="2009-01" db="EMBL/GenBank/DDBJ databases">
        <authorList>
            <person name="Madupu R."/>
            <person name="Sebastian Y."/>
            <person name="Durkin A.S."/>
            <person name="Torralba M."/>
            <person name="Methe B."/>
            <person name="Sutton G.G."/>
            <person name="Strausberg R.L."/>
            <person name="Nelson K.E."/>
        </authorList>
    </citation>
    <scope>NUCLEOTIDE SEQUENCE [LARGE SCALE GENOMIC DNA]</scope>
    <source>
        <strain evidence="3 4">ATCC 49626</strain>
    </source>
</reference>
<dbReference type="STRING" id="1383.IV60_GL000620"/>
<dbReference type="eggNOG" id="COG0847">
    <property type="taxonomic scope" value="Bacteria"/>
</dbReference>
<dbReference type="GO" id="GO:0003887">
    <property type="term" value="F:DNA-directed DNA polymerase activity"/>
    <property type="evidence" value="ECO:0007669"/>
    <property type="project" value="UniProtKB-EC"/>
</dbReference>
<keyword evidence="1" id="KW-0472">Membrane</keyword>
<evidence type="ECO:0000313" key="4">
    <source>
        <dbReference type="Proteomes" id="UP000004070"/>
    </source>
</evidence>
<dbReference type="Gene3D" id="3.30.420.10">
    <property type="entry name" value="Ribonuclease H-like superfamily/Ribonuclease H"/>
    <property type="match status" value="1"/>
</dbReference>
<protein>
    <submittedName>
        <fullName evidence="3">Exonuclease, DNA polymerase III, epsilon subunit family</fullName>
        <ecNumber evidence="3">2.7.7.7</ecNumber>
    </submittedName>
</protein>
<sequence>MDRMLSRGSNYYKRLLAIPAEKILCIDTETTGLDPRKDEIIQLSMIDGHGKSIFESLICPPTRKRWPNAQEINGITPKMVKGKPELEEVADQVQEAINAADLIVGYNLPFDISMMEAEGFDFSDKEQYDLMEDYAQVFGRWSSAKDDYLWTKLTTAAKHYGIKFAAHDAGEDARATIKLFYAMLSDPEFMAAAVAKDRAYVKIQKETERATQEQKVQKTTCLIVVIILMVFFGIIILSIISWLSSCVRLLG</sequence>
<dbReference type="GO" id="GO:0005829">
    <property type="term" value="C:cytosol"/>
    <property type="evidence" value="ECO:0007669"/>
    <property type="project" value="TreeGrafter"/>
</dbReference>
<evidence type="ECO:0000259" key="2">
    <source>
        <dbReference type="SMART" id="SM00479"/>
    </source>
</evidence>
<dbReference type="SUPFAM" id="SSF53098">
    <property type="entry name" value="Ribonuclease H-like"/>
    <property type="match status" value="1"/>
</dbReference>
<dbReference type="EMBL" id="ACFE01000002">
    <property type="protein sequence ID" value="EEE17301.1"/>
    <property type="molecule type" value="Genomic_DNA"/>
</dbReference>
<feature type="transmembrane region" description="Helical" evidence="1">
    <location>
        <begin position="221"/>
        <end position="243"/>
    </location>
</feature>
<dbReference type="EC" id="2.7.7.7" evidence="3"/>
<keyword evidence="3" id="KW-0378">Hydrolase</keyword>
<dbReference type="GeneID" id="84905285"/>
<dbReference type="SMART" id="SM00479">
    <property type="entry name" value="EXOIII"/>
    <property type="match status" value="1"/>
</dbReference>
<accession>B9CLN3</accession>
<dbReference type="InterPro" id="IPR013520">
    <property type="entry name" value="Ribonucl_H"/>
</dbReference>
<name>B9CLN3_LANR4</name>
<dbReference type="PANTHER" id="PTHR30231:SF41">
    <property type="entry name" value="DNA POLYMERASE III SUBUNIT EPSILON"/>
    <property type="match status" value="1"/>
</dbReference>
<dbReference type="InterPro" id="IPR012337">
    <property type="entry name" value="RNaseH-like_sf"/>
</dbReference>
<organism evidence="3 4">
    <name type="scientific">Lancefieldella rimae (strain ATCC 49626 / DSM 7090 / CCUG 31168 / NBRC 15546 / VPI D140H-11A)</name>
    <name type="common">Atopobium rimae</name>
    <dbReference type="NCBI Taxonomy" id="553184"/>
    <lineage>
        <taxon>Bacteria</taxon>
        <taxon>Bacillati</taxon>
        <taxon>Actinomycetota</taxon>
        <taxon>Coriobacteriia</taxon>
        <taxon>Coriobacteriales</taxon>
        <taxon>Atopobiaceae</taxon>
        <taxon>Lancefieldella</taxon>
    </lineage>
</organism>
<evidence type="ECO:0000313" key="3">
    <source>
        <dbReference type="EMBL" id="EEE17301.1"/>
    </source>
</evidence>
<dbReference type="AlphaFoldDB" id="B9CLN3"/>
<dbReference type="GO" id="GO:0008408">
    <property type="term" value="F:3'-5' exonuclease activity"/>
    <property type="evidence" value="ECO:0007669"/>
    <property type="project" value="TreeGrafter"/>
</dbReference>
<dbReference type="GO" id="GO:0045004">
    <property type="term" value="P:DNA replication proofreading"/>
    <property type="evidence" value="ECO:0007669"/>
    <property type="project" value="TreeGrafter"/>
</dbReference>
<proteinExistence type="predicted"/>
<dbReference type="GO" id="GO:0003676">
    <property type="term" value="F:nucleic acid binding"/>
    <property type="evidence" value="ECO:0007669"/>
    <property type="project" value="InterPro"/>
</dbReference>
<dbReference type="Pfam" id="PF00929">
    <property type="entry name" value="RNase_T"/>
    <property type="match status" value="1"/>
</dbReference>
<keyword evidence="1" id="KW-1133">Transmembrane helix</keyword>
<keyword evidence="3" id="KW-0808">Transferase</keyword>
<keyword evidence="1" id="KW-0812">Transmembrane</keyword>
<dbReference type="PANTHER" id="PTHR30231">
    <property type="entry name" value="DNA POLYMERASE III SUBUNIT EPSILON"/>
    <property type="match status" value="1"/>
</dbReference>
<dbReference type="InterPro" id="IPR036397">
    <property type="entry name" value="RNaseH_sf"/>
</dbReference>
<feature type="domain" description="Exonuclease" evidence="2">
    <location>
        <begin position="22"/>
        <end position="189"/>
    </location>
</feature>
<comment type="caution">
    <text evidence="3">The sequence shown here is derived from an EMBL/GenBank/DDBJ whole genome shotgun (WGS) entry which is preliminary data.</text>
</comment>